<evidence type="ECO:0000313" key="2">
    <source>
        <dbReference type="Proteomes" id="UP000215914"/>
    </source>
</evidence>
<gene>
    <name evidence="1" type="ORF">HanXRQr2_Chr08g0339191</name>
</gene>
<protein>
    <submittedName>
        <fullName evidence="1">Uncharacterized protein</fullName>
    </submittedName>
</protein>
<keyword evidence="2" id="KW-1185">Reference proteome</keyword>
<comment type="caution">
    <text evidence="1">The sequence shown here is derived from an EMBL/GenBank/DDBJ whole genome shotgun (WGS) entry which is preliminary data.</text>
</comment>
<accession>A0A9K3IEH9</accession>
<proteinExistence type="predicted"/>
<dbReference type="Proteomes" id="UP000215914">
    <property type="component" value="Unassembled WGS sequence"/>
</dbReference>
<dbReference type="Gramene" id="mRNA:HanXRQr2_Chr08g0339191">
    <property type="protein sequence ID" value="CDS:HanXRQr2_Chr08g0339191.1"/>
    <property type="gene ID" value="HanXRQr2_Chr08g0339191"/>
</dbReference>
<name>A0A9K3IEH9_HELAN</name>
<organism evidence="1 2">
    <name type="scientific">Helianthus annuus</name>
    <name type="common">Common sunflower</name>
    <dbReference type="NCBI Taxonomy" id="4232"/>
    <lineage>
        <taxon>Eukaryota</taxon>
        <taxon>Viridiplantae</taxon>
        <taxon>Streptophyta</taxon>
        <taxon>Embryophyta</taxon>
        <taxon>Tracheophyta</taxon>
        <taxon>Spermatophyta</taxon>
        <taxon>Magnoliopsida</taxon>
        <taxon>eudicotyledons</taxon>
        <taxon>Gunneridae</taxon>
        <taxon>Pentapetalae</taxon>
        <taxon>asterids</taxon>
        <taxon>campanulids</taxon>
        <taxon>Asterales</taxon>
        <taxon>Asteraceae</taxon>
        <taxon>Asteroideae</taxon>
        <taxon>Heliantheae alliance</taxon>
        <taxon>Heliantheae</taxon>
        <taxon>Helianthus</taxon>
    </lineage>
</organism>
<reference evidence="1" key="2">
    <citation type="submission" date="2020-06" db="EMBL/GenBank/DDBJ databases">
        <title>Helianthus annuus Genome sequencing and assembly Release 2.</title>
        <authorList>
            <person name="Gouzy J."/>
            <person name="Langlade N."/>
            <person name="Munos S."/>
        </authorList>
    </citation>
    <scope>NUCLEOTIDE SEQUENCE</scope>
    <source>
        <tissue evidence="1">Leaves</tissue>
    </source>
</reference>
<reference evidence="1" key="1">
    <citation type="journal article" date="2017" name="Nature">
        <title>The sunflower genome provides insights into oil metabolism, flowering and Asterid evolution.</title>
        <authorList>
            <person name="Badouin H."/>
            <person name="Gouzy J."/>
            <person name="Grassa C.J."/>
            <person name="Murat F."/>
            <person name="Staton S.E."/>
            <person name="Cottret L."/>
            <person name="Lelandais-Briere C."/>
            <person name="Owens G.L."/>
            <person name="Carrere S."/>
            <person name="Mayjonade B."/>
            <person name="Legrand L."/>
            <person name="Gill N."/>
            <person name="Kane N.C."/>
            <person name="Bowers J.E."/>
            <person name="Hubner S."/>
            <person name="Bellec A."/>
            <person name="Berard A."/>
            <person name="Berges H."/>
            <person name="Blanchet N."/>
            <person name="Boniface M.C."/>
            <person name="Brunel D."/>
            <person name="Catrice O."/>
            <person name="Chaidir N."/>
            <person name="Claudel C."/>
            <person name="Donnadieu C."/>
            <person name="Faraut T."/>
            <person name="Fievet G."/>
            <person name="Helmstetter N."/>
            <person name="King M."/>
            <person name="Knapp S.J."/>
            <person name="Lai Z."/>
            <person name="Le Paslier M.C."/>
            <person name="Lippi Y."/>
            <person name="Lorenzon L."/>
            <person name="Mandel J.R."/>
            <person name="Marage G."/>
            <person name="Marchand G."/>
            <person name="Marquand E."/>
            <person name="Bret-Mestries E."/>
            <person name="Morien E."/>
            <person name="Nambeesan S."/>
            <person name="Nguyen T."/>
            <person name="Pegot-Espagnet P."/>
            <person name="Pouilly N."/>
            <person name="Raftis F."/>
            <person name="Sallet E."/>
            <person name="Schiex T."/>
            <person name="Thomas J."/>
            <person name="Vandecasteele C."/>
            <person name="Vares D."/>
            <person name="Vear F."/>
            <person name="Vautrin S."/>
            <person name="Crespi M."/>
            <person name="Mangin B."/>
            <person name="Burke J.M."/>
            <person name="Salse J."/>
            <person name="Munos S."/>
            <person name="Vincourt P."/>
            <person name="Rieseberg L.H."/>
            <person name="Langlade N.B."/>
        </authorList>
    </citation>
    <scope>NUCLEOTIDE SEQUENCE</scope>
    <source>
        <tissue evidence="1">Leaves</tissue>
    </source>
</reference>
<dbReference type="AlphaFoldDB" id="A0A9K3IEH9"/>
<sequence length="63" mass="7545">MFFFRVCDALLRRWLLAICELFVIRLVRMTRCCTRLLGLSLCVYDAMLRHTNLEVKVTTHRNL</sequence>
<dbReference type="EMBL" id="MNCJ02000323">
    <property type="protein sequence ID" value="KAF5795393.1"/>
    <property type="molecule type" value="Genomic_DNA"/>
</dbReference>
<evidence type="ECO:0000313" key="1">
    <source>
        <dbReference type="EMBL" id="KAF5795393.1"/>
    </source>
</evidence>